<feature type="compositionally biased region" description="Basic residues" evidence="1">
    <location>
        <begin position="47"/>
        <end position="68"/>
    </location>
</feature>
<evidence type="ECO:0000313" key="3">
    <source>
        <dbReference type="Proteomes" id="UP001153069"/>
    </source>
</evidence>
<sequence>MATERSESTAATPRTLISQLQQWEDFYTKASHLICNASNGGNQGKDHSKKTTKTNVAKKLRGKRRRQKNNAAPMDPQAVLSQFQSILFSLRKLLSSLDQSTKEHACKNGAISIIVKMANFVLQQDASLPNSNQQKFLSLVCKSLQTCVFQNPAGRAVCRREGVFRLLHRIAVSVSAKTPAEASTMALELLEDAFTSLAAICLGDDLNAVLAALQLGEVVQDHLNQKVANDNSNSSSLDQTLRYLQKLFQVIRKEQSQLLEHYQAQQVLETILEAEQDLHSGNLRLRNRQWTQAETAFHRALQSSYRFEEHTTLLDELLVRLLDGRSDARLHLEDLDGVLQDVKHQERLLHRLLATSTSTTTSAASTSRTNKLVREWRMAALTRQSDALKGLARFGEAQEALECVIRVMEQQAKLGVQSPTVGEKVANLHKKWNQLQLAKSKAVAITTRQGENRRLRSNGENDSTTLVVTVTAQSITTANTSEAAEDKDDGKESHDESGRQSETENDDEGRSHSSERTGETEEDECIDTTTTSTSASQPKAKPGTYVQCLYGTGTVQEVRKCGTTKIQLLSWSPGRQAPTAYLMPGYYTVLNGGVDVASE</sequence>
<feature type="compositionally biased region" description="Basic and acidic residues" evidence="1">
    <location>
        <begin position="450"/>
        <end position="459"/>
    </location>
</feature>
<feature type="compositionally biased region" description="Polar residues" evidence="1">
    <location>
        <begin position="460"/>
        <end position="482"/>
    </location>
</feature>
<feature type="compositionally biased region" description="Basic and acidic residues" evidence="1">
    <location>
        <begin position="488"/>
        <end position="519"/>
    </location>
</feature>
<name>A0A9N8DH49_9STRA</name>
<dbReference type="Proteomes" id="UP001153069">
    <property type="component" value="Unassembled WGS sequence"/>
</dbReference>
<evidence type="ECO:0000313" key="2">
    <source>
        <dbReference type="EMBL" id="CAB9502569.1"/>
    </source>
</evidence>
<gene>
    <name evidence="2" type="ORF">SEMRO_140_G065430.1</name>
</gene>
<organism evidence="2 3">
    <name type="scientific">Seminavis robusta</name>
    <dbReference type="NCBI Taxonomy" id="568900"/>
    <lineage>
        <taxon>Eukaryota</taxon>
        <taxon>Sar</taxon>
        <taxon>Stramenopiles</taxon>
        <taxon>Ochrophyta</taxon>
        <taxon>Bacillariophyta</taxon>
        <taxon>Bacillariophyceae</taxon>
        <taxon>Bacillariophycidae</taxon>
        <taxon>Naviculales</taxon>
        <taxon>Naviculaceae</taxon>
        <taxon>Seminavis</taxon>
    </lineage>
</organism>
<protein>
    <submittedName>
        <fullName evidence="2">Uncharacterized protein</fullName>
    </submittedName>
</protein>
<proteinExistence type="predicted"/>
<reference evidence="2" key="1">
    <citation type="submission" date="2020-06" db="EMBL/GenBank/DDBJ databases">
        <authorList>
            <consortium name="Plant Systems Biology data submission"/>
        </authorList>
    </citation>
    <scope>NUCLEOTIDE SEQUENCE</scope>
    <source>
        <strain evidence="2">D6</strain>
    </source>
</reference>
<evidence type="ECO:0000256" key="1">
    <source>
        <dbReference type="SAM" id="MobiDB-lite"/>
    </source>
</evidence>
<comment type="caution">
    <text evidence="2">The sequence shown here is derived from an EMBL/GenBank/DDBJ whole genome shotgun (WGS) entry which is preliminary data.</text>
</comment>
<dbReference type="AlphaFoldDB" id="A0A9N8DH49"/>
<accession>A0A9N8DH49</accession>
<dbReference type="OrthoDB" id="10308273at2759"/>
<feature type="region of interest" description="Disordered" evidence="1">
    <location>
        <begin position="38"/>
        <end position="74"/>
    </location>
</feature>
<feature type="region of interest" description="Disordered" evidence="1">
    <location>
        <begin position="446"/>
        <end position="544"/>
    </location>
</feature>
<dbReference type="EMBL" id="CAICTM010000139">
    <property type="protein sequence ID" value="CAB9502569.1"/>
    <property type="molecule type" value="Genomic_DNA"/>
</dbReference>
<keyword evidence="3" id="KW-1185">Reference proteome</keyword>